<dbReference type="RefSeq" id="WP_231332618.1">
    <property type="nucleotide sequence ID" value="NZ_CP059572.1"/>
</dbReference>
<protein>
    <submittedName>
        <fullName evidence="1">Uncharacterized protein</fullName>
    </submittedName>
</protein>
<sequence length="194" mass="21082">MGQTPNYQLPYPGLADPPNVPLHAQQLAEAVDTNLKTANDRVGGLSTDVTNLSTRMTRAEMVLRGNVKVVDLNPTRIVNSTEMSEVVAMAQTLTIPTAPPAHATYYLINVEMHVATNKHGDMRLGAKLAGQDLWYFGFRPVGLLNDASALVTATYPVELARYSPGDYPLTYWVRNGISGVTSEIHSAVLWTAMA</sequence>
<evidence type="ECO:0000313" key="2">
    <source>
        <dbReference type="Proteomes" id="UP001049518"/>
    </source>
</evidence>
<gene>
    <name evidence="1" type="ORF">AGRA3207_000165</name>
</gene>
<organism evidence="1 2">
    <name type="scientific">Actinomadura graeca</name>
    <dbReference type="NCBI Taxonomy" id="2750812"/>
    <lineage>
        <taxon>Bacteria</taxon>
        <taxon>Bacillati</taxon>
        <taxon>Actinomycetota</taxon>
        <taxon>Actinomycetes</taxon>
        <taxon>Streptosporangiales</taxon>
        <taxon>Thermomonosporaceae</taxon>
        <taxon>Actinomadura</taxon>
    </lineage>
</organism>
<dbReference type="EMBL" id="CP059572">
    <property type="protein sequence ID" value="QXJ19603.1"/>
    <property type="molecule type" value="Genomic_DNA"/>
</dbReference>
<proteinExistence type="predicted"/>
<name>A0ABX8QLV1_9ACTN</name>
<dbReference type="Proteomes" id="UP001049518">
    <property type="component" value="Chromosome"/>
</dbReference>
<keyword evidence="2" id="KW-1185">Reference proteome</keyword>
<accession>A0ABX8QLV1</accession>
<evidence type="ECO:0000313" key="1">
    <source>
        <dbReference type="EMBL" id="QXJ19603.1"/>
    </source>
</evidence>
<reference evidence="1" key="1">
    <citation type="submission" date="2020-07" db="EMBL/GenBank/DDBJ databases">
        <authorList>
            <person name="Tarantini F.S."/>
            <person name="Hong K.W."/>
            <person name="Chan K.G."/>
        </authorList>
    </citation>
    <scope>NUCLEOTIDE SEQUENCE</scope>
    <source>
        <strain evidence="1">32-07</strain>
    </source>
</reference>